<evidence type="ECO:0000313" key="2">
    <source>
        <dbReference type="Proteomes" id="UP000256964"/>
    </source>
</evidence>
<keyword evidence="2" id="KW-1185">Reference proteome</keyword>
<gene>
    <name evidence="1" type="ORF">OH76DRAFT_1481628</name>
</gene>
<dbReference type="AlphaFoldDB" id="A0A371DFS3"/>
<dbReference type="Proteomes" id="UP000256964">
    <property type="component" value="Unassembled WGS sequence"/>
</dbReference>
<name>A0A371DFS3_9APHY</name>
<proteinExistence type="predicted"/>
<reference evidence="1 2" key="1">
    <citation type="journal article" date="2018" name="Biotechnol. Biofuels">
        <title>Integrative visual omics of the white-rot fungus Polyporus brumalis exposes the biotechnological potential of its oxidative enzymes for delignifying raw plant biomass.</title>
        <authorList>
            <person name="Miyauchi S."/>
            <person name="Rancon A."/>
            <person name="Drula E."/>
            <person name="Hage H."/>
            <person name="Chaduli D."/>
            <person name="Favel A."/>
            <person name="Grisel S."/>
            <person name="Henrissat B."/>
            <person name="Herpoel-Gimbert I."/>
            <person name="Ruiz-Duenas F.J."/>
            <person name="Chevret D."/>
            <person name="Hainaut M."/>
            <person name="Lin J."/>
            <person name="Wang M."/>
            <person name="Pangilinan J."/>
            <person name="Lipzen A."/>
            <person name="Lesage-Meessen L."/>
            <person name="Navarro D."/>
            <person name="Riley R."/>
            <person name="Grigoriev I.V."/>
            <person name="Zhou S."/>
            <person name="Raouche S."/>
            <person name="Rosso M.N."/>
        </authorList>
    </citation>
    <scope>NUCLEOTIDE SEQUENCE [LARGE SCALE GENOMIC DNA]</scope>
    <source>
        <strain evidence="1 2">BRFM 1820</strain>
    </source>
</reference>
<dbReference type="EMBL" id="KZ857395">
    <property type="protein sequence ID" value="RDX51352.1"/>
    <property type="molecule type" value="Genomic_DNA"/>
</dbReference>
<organism evidence="1 2">
    <name type="scientific">Lentinus brumalis</name>
    <dbReference type="NCBI Taxonomy" id="2498619"/>
    <lineage>
        <taxon>Eukaryota</taxon>
        <taxon>Fungi</taxon>
        <taxon>Dikarya</taxon>
        <taxon>Basidiomycota</taxon>
        <taxon>Agaricomycotina</taxon>
        <taxon>Agaricomycetes</taxon>
        <taxon>Polyporales</taxon>
        <taxon>Polyporaceae</taxon>
        <taxon>Lentinus</taxon>
    </lineage>
</organism>
<protein>
    <submittedName>
        <fullName evidence="1">Uncharacterized protein</fullName>
    </submittedName>
</protein>
<accession>A0A371DFS3</accession>
<sequence>MSFHSVPSTVVFEHAGSVRAPDPDSDDTRFYLFHLTLIRRGDRLRLGVQWSSLSLRHADAPALMPASRSWVEQAGIVLLVPENAYVSPLILLIDAIGSVEFTHPLAMTVAFYQRSTEHGSQTDIIIHSQWLASREFAFGRPVPCPDLLIGNQGDMHADDQL</sequence>
<evidence type="ECO:0000313" key="1">
    <source>
        <dbReference type="EMBL" id="RDX51352.1"/>
    </source>
</evidence>